<reference evidence="2 3" key="1">
    <citation type="journal article" date="2019" name="Int. J. Syst. Evol. Microbiol.">
        <title>The Global Catalogue of Microorganisms (GCM) 10K type strain sequencing project: providing services to taxonomists for standard genome sequencing and annotation.</title>
        <authorList>
            <consortium name="The Broad Institute Genomics Platform"/>
            <consortium name="The Broad Institute Genome Sequencing Center for Infectious Disease"/>
            <person name="Wu L."/>
            <person name="Ma J."/>
        </authorList>
    </citation>
    <scope>NUCLEOTIDE SEQUENCE [LARGE SCALE GENOMIC DNA]</scope>
    <source>
        <strain evidence="2 3">JCM 14560</strain>
    </source>
</reference>
<organism evidence="2 3">
    <name type="scientific">Kitasatospora kazusensis</name>
    <dbReference type="NCBI Taxonomy" id="407974"/>
    <lineage>
        <taxon>Bacteria</taxon>
        <taxon>Bacillati</taxon>
        <taxon>Actinomycetota</taxon>
        <taxon>Actinomycetes</taxon>
        <taxon>Kitasatosporales</taxon>
        <taxon>Streptomycetaceae</taxon>
        <taxon>Kitasatospora</taxon>
    </lineage>
</organism>
<dbReference type="Proteomes" id="UP001422759">
    <property type="component" value="Unassembled WGS sequence"/>
</dbReference>
<evidence type="ECO:0000313" key="3">
    <source>
        <dbReference type="Proteomes" id="UP001422759"/>
    </source>
</evidence>
<comment type="caution">
    <text evidence="2">The sequence shown here is derived from an EMBL/GenBank/DDBJ whole genome shotgun (WGS) entry which is preliminary data.</text>
</comment>
<protein>
    <submittedName>
        <fullName evidence="2">Uncharacterized protein</fullName>
    </submittedName>
</protein>
<dbReference type="EMBL" id="BAAANT010000047">
    <property type="protein sequence ID" value="GAA2155717.1"/>
    <property type="molecule type" value="Genomic_DNA"/>
</dbReference>
<accession>A0ABN3A8F6</accession>
<feature type="compositionally biased region" description="Polar residues" evidence="1">
    <location>
        <begin position="76"/>
        <end position="85"/>
    </location>
</feature>
<evidence type="ECO:0000256" key="1">
    <source>
        <dbReference type="SAM" id="MobiDB-lite"/>
    </source>
</evidence>
<sequence>MIFGSAGGMFQRGAGLAVEKRQAPVGDSLPAGRASPSRSQGGTHPGRISLAWNVVTPMGSGDTVSGKPTARKAQLPSGNRMIQKSQGRRPKGGRKPGLVASASAGRPEQLAGYGLCPDPKGC</sequence>
<proteinExistence type="predicted"/>
<evidence type="ECO:0000313" key="2">
    <source>
        <dbReference type="EMBL" id="GAA2155717.1"/>
    </source>
</evidence>
<name>A0ABN3A8F6_9ACTN</name>
<gene>
    <name evidence="2" type="ORF">GCM10009760_55880</name>
</gene>
<keyword evidence="3" id="KW-1185">Reference proteome</keyword>
<feature type="region of interest" description="Disordered" evidence="1">
    <location>
        <begin position="19"/>
        <end position="122"/>
    </location>
</feature>